<gene>
    <name evidence="2" type="ORF">GHC57_15020</name>
</gene>
<organism evidence="2 3">
    <name type="scientific">Roseospira navarrensis</name>
    <dbReference type="NCBI Taxonomy" id="140058"/>
    <lineage>
        <taxon>Bacteria</taxon>
        <taxon>Pseudomonadati</taxon>
        <taxon>Pseudomonadota</taxon>
        <taxon>Alphaproteobacteria</taxon>
        <taxon>Rhodospirillales</taxon>
        <taxon>Rhodospirillaceae</taxon>
        <taxon>Roseospira</taxon>
    </lineage>
</organism>
<evidence type="ECO:0000313" key="3">
    <source>
        <dbReference type="Proteomes" id="UP000434582"/>
    </source>
</evidence>
<accession>A0A7X1ZIF3</accession>
<keyword evidence="3" id="KW-1185">Reference proteome</keyword>
<dbReference type="Gene3D" id="2.40.10.120">
    <property type="match status" value="1"/>
</dbReference>
<comment type="caution">
    <text evidence="2">The sequence shown here is derived from an EMBL/GenBank/DDBJ whole genome shotgun (WGS) entry which is preliminary data.</text>
</comment>
<evidence type="ECO:0000256" key="1">
    <source>
        <dbReference type="SAM" id="MobiDB-lite"/>
    </source>
</evidence>
<dbReference type="Pfam" id="PF13365">
    <property type="entry name" value="Trypsin_2"/>
    <property type="match status" value="1"/>
</dbReference>
<feature type="region of interest" description="Disordered" evidence="1">
    <location>
        <begin position="1"/>
        <end position="81"/>
    </location>
</feature>
<dbReference type="EMBL" id="WIVE01000057">
    <property type="protein sequence ID" value="MQX37830.1"/>
    <property type="molecule type" value="Genomic_DNA"/>
</dbReference>
<protein>
    <recommendedName>
        <fullName evidence="4">Serine protease</fullName>
    </recommendedName>
</protein>
<feature type="region of interest" description="Disordered" evidence="1">
    <location>
        <begin position="554"/>
        <end position="592"/>
    </location>
</feature>
<dbReference type="OrthoDB" id="7355124at2"/>
<dbReference type="Proteomes" id="UP000434582">
    <property type="component" value="Unassembled WGS sequence"/>
</dbReference>
<feature type="compositionally biased region" description="Basic residues" evidence="1">
    <location>
        <begin position="60"/>
        <end position="77"/>
    </location>
</feature>
<dbReference type="InterPro" id="IPR009003">
    <property type="entry name" value="Peptidase_S1_PA"/>
</dbReference>
<name>A0A7X1ZIF3_9PROT</name>
<dbReference type="AlphaFoldDB" id="A0A7X1ZIF3"/>
<proteinExistence type="predicted"/>
<evidence type="ECO:0008006" key="4">
    <source>
        <dbReference type="Google" id="ProtNLM"/>
    </source>
</evidence>
<sequence length="592" mass="61147">MIASFMGPVGKNKQDQRQQPSPPPGHGLQRSSSEAVGTRRNRRNAPPFSRMRRTAEASWRRKAGPGRHHAGPPRRSSRFAGGPEACILANTIYQRFNPGAQMGGHARIERGRCGAVRWRAQWQARWRALWPGALLLLSGCASPGAWDTGPAASDVPPLTPVQAAAAGPLTVGRIDVAPGAVTGGYRDDAACTPQPWTAPAPAPAGAGADATAALTPAVQRELGDALGFPVVSSPPADFALDLRIRSLTLDLCHTVGVFGPGTTGTAHGVLAARVRAADSGVTVFETPSLTAGARLEAPTAGPAAAILTDAMVREALRRLAADNRFRRALVRRAPSTMAQASVSDPLFSPALFVTAAGGPAPPPPFGAGSLRLTGPPLLAEPFALNAERARAAAVVVQGPEGEAGGVLLTEDGWLLTVAHVTRGVDVVRVRLADGRTVWGRVERRGPLGEVALLRATGRGFRGLPVRPTPIAPGERAHALGQTIGQGTVTAARAGGNDGGTAVLATTPMPDGRNGRPLVDAWGNLSGLGLDGVALFLPIHDALRRLDVSVANATPGGPGVASESPAPSWVAATPPRPERLYPEPPAPSVPVWP</sequence>
<reference evidence="2 3" key="1">
    <citation type="submission" date="2019-10" db="EMBL/GenBank/DDBJ databases">
        <title>Draft whole-genome sequence of the purple nonsulfur photosynthetic bacterium Roseospira navarrensis DSM 15114.</title>
        <authorList>
            <person name="Kyndt J.A."/>
            <person name="Meyer T.E."/>
        </authorList>
    </citation>
    <scope>NUCLEOTIDE SEQUENCE [LARGE SCALE GENOMIC DNA]</scope>
    <source>
        <strain evidence="2 3">DSM 15114</strain>
    </source>
</reference>
<feature type="compositionally biased region" description="Pro residues" evidence="1">
    <location>
        <begin position="581"/>
        <end position="592"/>
    </location>
</feature>
<evidence type="ECO:0000313" key="2">
    <source>
        <dbReference type="EMBL" id="MQX37830.1"/>
    </source>
</evidence>
<dbReference type="SUPFAM" id="SSF50494">
    <property type="entry name" value="Trypsin-like serine proteases"/>
    <property type="match status" value="1"/>
</dbReference>